<proteinExistence type="predicted"/>
<dbReference type="GO" id="GO:0016740">
    <property type="term" value="F:transferase activity"/>
    <property type="evidence" value="ECO:0007669"/>
    <property type="project" value="UniProtKB-KW"/>
</dbReference>
<dbReference type="EMBL" id="GL945017">
    <property type="protein sequence ID" value="EGN57737.1"/>
    <property type="molecule type" value="Genomic_DNA"/>
</dbReference>
<evidence type="ECO:0000313" key="1">
    <source>
        <dbReference type="EMBL" id="EGN57737.1"/>
    </source>
</evidence>
<dbReference type="OrthoDB" id="9810452at2"/>
<sequence>MTNDSVEPRWHQRLATFRKALARLGEVVELHRTRPLTALEKDGMVQRFEYTQELAWKVLKNYLEYQGEIRLGGSRDTIRQAFAMGIIANTDPWFDMLESRNETSHVYDEDTEEDVIDKIMVTFYPILCELQQSLTDLENKD</sequence>
<keyword evidence="1" id="KW-0808">Transferase</keyword>
<accession>F8N9C8</accession>
<organism evidence="1 2">
    <name type="scientific">Hallella multisaccharivorax DSM 17128</name>
    <dbReference type="NCBI Taxonomy" id="688246"/>
    <lineage>
        <taxon>Bacteria</taxon>
        <taxon>Pseudomonadati</taxon>
        <taxon>Bacteroidota</taxon>
        <taxon>Bacteroidia</taxon>
        <taxon>Bacteroidales</taxon>
        <taxon>Prevotellaceae</taxon>
        <taxon>Hallella</taxon>
    </lineage>
</organism>
<gene>
    <name evidence="1" type="ORF">Premu_2356</name>
</gene>
<protein>
    <submittedName>
        <fullName evidence="1">Nucleotidyltransferase substrate binding protein, HI0074 family</fullName>
    </submittedName>
</protein>
<dbReference type="Pfam" id="PF08780">
    <property type="entry name" value="NTase_sub_bind"/>
    <property type="match status" value="1"/>
</dbReference>
<dbReference type="RefSeq" id="WP_007575501.1">
    <property type="nucleotide sequence ID" value="NZ_BPTS01000002.1"/>
</dbReference>
<dbReference type="SUPFAM" id="SSF81593">
    <property type="entry name" value="Nucleotidyltransferase substrate binding subunit/domain"/>
    <property type="match status" value="1"/>
</dbReference>
<reference evidence="2" key="1">
    <citation type="journal article" date="2011" name="Stand. Genomic Sci.">
        <title>Non-contiguous finished genome sequence of the opportunistic oral pathogen Prevotella multisaccharivorax type strain (PPPA20).</title>
        <authorList>
            <person name="Pati A."/>
            <person name="Gronow S."/>
            <person name="Lu M."/>
            <person name="Lapidus A."/>
            <person name="Nolan M."/>
            <person name="Lucas S."/>
            <person name="Hammon N."/>
            <person name="Deshpande S."/>
            <person name="Cheng J.F."/>
            <person name="Tapia R."/>
            <person name="Han C."/>
            <person name="Goodwin L."/>
            <person name="Pitluck S."/>
            <person name="Liolios K."/>
            <person name="Pagani I."/>
            <person name="Mavromatis K."/>
            <person name="Mikhailova N."/>
            <person name="Huntemann M."/>
            <person name="Chen A."/>
            <person name="Palaniappan K."/>
            <person name="Land M."/>
            <person name="Hauser L."/>
            <person name="Detter J.C."/>
            <person name="Brambilla E.M."/>
            <person name="Rohde M."/>
            <person name="Goker M."/>
            <person name="Woyke T."/>
            <person name="Bristow J."/>
            <person name="Eisen J.A."/>
            <person name="Markowitz V."/>
            <person name="Hugenholtz P."/>
            <person name="Kyrpides N.C."/>
            <person name="Klenk H.P."/>
            <person name="Ivanova N."/>
        </authorList>
    </citation>
    <scope>NUCLEOTIDE SEQUENCE [LARGE SCALE GENOMIC DNA]</scope>
    <source>
        <strain evidence="2">DSM 17128</strain>
    </source>
</reference>
<evidence type="ECO:0000313" key="2">
    <source>
        <dbReference type="Proteomes" id="UP000002772"/>
    </source>
</evidence>
<dbReference type="Gene3D" id="1.20.120.330">
    <property type="entry name" value="Nucleotidyltransferases domain 2"/>
    <property type="match status" value="1"/>
</dbReference>
<dbReference type="InterPro" id="IPR010235">
    <property type="entry name" value="HepT"/>
</dbReference>
<dbReference type="Proteomes" id="UP000002772">
    <property type="component" value="Unassembled WGS sequence"/>
</dbReference>
<dbReference type="eggNOG" id="COG1669">
    <property type="taxonomic scope" value="Bacteria"/>
</dbReference>
<dbReference type="NCBIfam" id="TIGR01987">
    <property type="entry name" value="HI0074"/>
    <property type="match status" value="1"/>
</dbReference>
<dbReference type="HOGENOM" id="CLU_118479_1_0_10"/>
<keyword evidence="2" id="KW-1185">Reference proteome</keyword>
<name>F8N9C8_9BACT</name>
<dbReference type="AlphaFoldDB" id="F8N9C8"/>
<dbReference type="STRING" id="688246.Premu_2356"/>